<accession>A0A0E3VW10</accession>
<dbReference type="Proteomes" id="UP000063308">
    <property type="component" value="Chromosome"/>
</dbReference>
<name>A0A0E3VW10_9BRAD</name>
<sequence>MLDNLQRHSGMVRKHQTRNLEIPGSLVGPRNDN</sequence>
<dbReference type="EMBL" id="AP014685">
    <property type="protein sequence ID" value="BAR60095.1"/>
    <property type="molecule type" value="Genomic_DNA"/>
</dbReference>
<evidence type="ECO:0000256" key="1">
    <source>
        <dbReference type="SAM" id="MobiDB-lite"/>
    </source>
</evidence>
<gene>
    <name evidence="2" type="ORF">NK6_6944</name>
</gene>
<dbReference type="AlphaFoldDB" id="A0A0E3VW10"/>
<protein>
    <submittedName>
        <fullName evidence="2">Uncharacterized protein</fullName>
    </submittedName>
</protein>
<evidence type="ECO:0000313" key="3">
    <source>
        <dbReference type="Proteomes" id="UP000063308"/>
    </source>
</evidence>
<reference evidence="2 3" key="1">
    <citation type="submission" date="2014-11" db="EMBL/GenBank/DDBJ databases">
        <title>Symbiosis island explosion on the genome of extra-slow-growing strains of soybean bradyrhizobia with massive insertion sequences.</title>
        <authorList>
            <person name="Iida T."/>
            <person name="Minamisawa K."/>
        </authorList>
    </citation>
    <scope>NUCLEOTIDE SEQUENCE [LARGE SCALE GENOMIC DNA]</scope>
    <source>
        <strain evidence="2 3">NK6</strain>
    </source>
</reference>
<proteinExistence type="predicted"/>
<feature type="region of interest" description="Disordered" evidence="1">
    <location>
        <begin position="1"/>
        <end position="33"/>
    </location>
</feature>
<organism evidence="2 3">
    <name type="scientific">Bradyrhizobium diazoefficiens</name>
    <dbReference type="NCBI Taxonomy" id="1355477"/>
    <lineage>
        <taxon>Bacteria</taxon>
        <taxon>Pseudomonadati</taxon>
        <taxon>Pseudomonadota</taxon>
        <taxon>Alphaproteobacteria</taxon>
        <taxon>Hyphomicrobiales</taxon>
        <taxon>Nitrobacteraceae</taxon>
        <taxon>Bradyrhizobium</taxon>
    </lineage>
</organism>
<evidence type="ECO:0000313" key="2">
    <source>
        <dbReference type="EMBL" id="BAR60095.1"/>
    </source>
</evidence>